<keyword evidence="4" id="KW-1185">Reference proteome</keyword>
<reference evidence="3 4" key="1">
    <citation type="submission" date="2016-10" db="EMBL/GenBank/DDBJ databases">
        <authorList>
            <person name="Varghese N."/>
            <person name="Submissions S."/>
        </authorList>
    </citation>
    <scope>NUCLEOTIDE SEQUENCE [LARGE SCALE GENOMIC DNA]</scope>
    <source>
        <strain evidence="3 4">DSM 16392</strain>
    </source>
</reference>
<organism evidence="3 4">
    <name type="scientific">Pseudovibrio ascidiaceicola</name>
    <dbReference type="NCBI Taxonomy" id="285279"/>
    <lineage>
        <taxon>Bacteria</taxon>
        <taxon>Pseudomonadati</taxon>
        <taxon>Pseudomonadota</taxon>
        <taxon>Alphaproteobacteria</taxon>
        <taxon>Hyphomicrobiales</taxon>
        <taxon>Stappiaceae</taxon>
        <taxon>Pseudovibrio</taxon>
    </lineage>
</organism>
<feature type="transmembrane region" description="Helical" evidence="1">
    <location>
        <begin position="149"/>
        <end position="171"/>
    </location>
</feature>
<dbReference type="Proteomes" id="UP000199598">
    <property type="component" value="Unassembled WGS sequence"/>
</dbReference>
<sequence length="285" mass="31426">MPLSLSAFLSLGLAIASVPLITQRWVPLTLFALSLILAVTAGVLDATGLLLVLSWAVVCAVLFQQKHPVWLYYVMVGLLLLAGHLVMTHEAPGFHNLQVLSDAKTSPDAVPYSLYLNFDKAALGFLLFLFAAPRIRTAKDWLRSLRMTLLFFIPTAAVLIGATYAAGLVVFDPKLVPFLPVWIFANLLFTCVAEEVFFRQFIMGQLMEKLGRTFWAGTAALVLSSLHFAYYHLDGGLPYAAFAFVAGLFYGATFWKSGRVEAAIGVHFLVNLTHILFFTYPMLAK</sequence>
<comment type="caution">
    <text evidence="3">The sequence shown here is derived from an EMBL/GenBank/DDBJ whole genome shotgun (WGS) entry which is preliminary data.</text>
</comment>
<name>A0A1I3UYN0_9HYPH</name>
<feature type="transmembrane region" description="Helical" evidence="1">
    <location>
        <begin position="236"/>
        <end position="255"/>
    </location>
</feature>
<feature type="transmembrane region" description="Helical" evidence="1">
    <location>
        <begin position="262"/>
        <end position="283"/>
    </location>
</feature>
<feature type="transmembrane region" description="Helical" evidence="1">
    <location>
        <begin position="210"/>
        <end position="230"/>
    </location>
</feature>
<keyword evidence="1" id="KW-0812">Transmembrane</keyword>
<gene>
    <name evidence="3" type="ORF">SAMN04488518_10155</name>
</gene>
<dbReference type="InterPro" id="IPR003675">
    <property type="entry name" value="Rce1/LyrA-like_dom"/>
</dbReference>
<accession>A0A1I3UYN0</accession>
<keyword evidence="1" id="KW-1133">Transmembrane helix</keyword>
<dbReference type="RefSeq" id="WP_093515896.1">
    <property type="nucleotide sequence ID" value="NZ_FOSK01000001.1"/>
</dbReference>
<evidence type="ECO:0000313" key="4">
    <source>
        <dbReference type="Proteomes" id="UP000199598"/>
    </source>
</evidence>
<dbReference type="Pfam" id="PF02517">
    <property type="entry name" value="Rce1-like"/>
    <property type="match status" value="1"/>
</dbReference>
<evidence type="ECO:0000313" key="3">
    <source>
        <dbReference type="EMBL" id="SFJ87001.1"/>
    </source>
</evidence>
<feature type="domain" description="CAAX prenyl protease 2/Lysostaphin resistance protein A-like" evidence="2">
    <location>
        <begin position="179"/>
        <end position="272"/>
    </location>
</feature>
<feature type="transmembrane region" description="Helical" evidence="1">
    <location>
        <begin position="32"/>
        <end position="63"/>
    </location>
</feature>
<evidence type="ECO:0000256" key="1">
    <source>
        <dbReference type="SAM" id="Phobius"/>
    </source>
</evidence>
<feature type="transmembrane region" description="Helical" evidence="1">
    <location>
        <begin position="109"/>
        <end position="129"/>
    </location>
</feature>
<evidence type="ECO:0000259" key="2">
    <source>
        <dbReference type="Pfam" id="PF02517"/>
    </source>
</evidence>
<protein>
    <recommendedName>
        <fullName evidence="2">CAAX prenyl protease 2/Lysostaphin resistance protein A-like domain-containing protein</fullName>
    </recommendedName>
</protein>
<keyword evidence="1" id="KW-0472">Membrane</keyword>
<proteinExistence type="predicted"/>
<feature type="transmembrane region" description="Helical" evidence="1">
    <location>
        <begin position="70"/>
        <end position="89"/>
    </location>
</feature>
<feature type="transmembrane region" description="Helical" evidence="1">
    <location>
        <begin position="177"/>
        <end position="198"/>
    </location>
</feature>
<dbReference type="EMBL" id="FOSK01000001">
    <property type="protein sequence ID" value="SFJ87001.1"/>
    <property type="molecule type" value="Genomic_DNA"/>
</dbReference>